<proteinExistence type="inferred from homology"/>
<evidence type="ECO:0000256" key="1">
    <source>
        <dbReference type="ARBA" id="ARBA00022490"/>
    </source>
</evidence>
<sequence>MIEILNRINILAKKQKEDGLTQTELKERQELRQEYLQIIRGQVNSTVTGLTILDPLGNDVTPEKLKKEQQKQSFKKNDDA</sequence>
<accession>A0A073K470</accession>
<dbReference type="PANTHER" id="PTHR37300">
    <property type="entry name" value="UPF0291 PROTEIN CBO2609/CLC_2481"/>
    <property type="match status" value="1"/>
</dbReference>
<dbReference type="HAMAP" id="MF_01103">
    <property type="entry name" value="UPF0291"/>
    <property type="match status" value="1"/>
</dbReference>
<dbReference type="Pfam" id="PF05979">
    <property type="entry name" value="DUF896"/>
    <property type="match status" value="1"/>
</dbReference>
<dbReference type="GO" id="GO:0005737">
    <property type="term" value="C:cytoplasm"/>
    <property type="evidence" value="ECO:0007669"/>
    <property type="project" value="UniProtKB-SubCell"/>
</dbReference>
<dbReference type="Proteomes" id="UP000027822">
    <property type="component" value="Unassembled WGS sequence"/>
</dbReference>
<comment type="similarity">
    <text evidence="2">Belongs to the UPF0291 family.</text>
</comment>
<evidence type="ECO:0000313" key="5">
    <source>
        <dbReference type="Proteomes" id="UP000027822"/>
    </source>
</evidence>
<feature type="compositionally biased region" description="Basic and acidic residues" evidence="3">
    <location>
        <begin position="61"/>
        <end position="80"/>
    </location>
</feature>
<dbReference type="PANTHER" id="PTHR37300:SF2">
    <property type="entry name" value="UPF0291 PROTEIN BC_1827"/>
    <property type="match status" value="1"/>
</dbReference>
<dbReference type="OrthoDB" id="390105at2"/>
<protein>
    <recommendedName>
        <fullName evidence="2">UPF0291 protein BAMA_00380</fullName>
    </recommendedName>
</protein>
<evidence type="ECO:0000256" key="3">
    <source>
        <dbReference type="SAM" id="MobiDB-lite"/>
    </source>
</evidence>
<comment type="subcellular location">
    <subcellularLocation>
        <location evidence="2">Cytoplasm</location>
    </subcellularLocation>
</comment>
<dbReference type="RefSeq" id="WP_034634914.1">
    <property type="nucleotide sequence ID" value="NZ_CBCSJC010000002.1"/>
</dbReference>
<keyword evidence="5" id="KW-1185">Reference proteome</keyword>
<dbReference type="AlphaFoldDB" id="A0A073K470"/>
<dbReference type="Gene3D" id="1.10.287.540">
    <property type="entry name" value="Helix hairpin bin"/>
    <property type="match status" value="1"/>
</dbReference>
<evidence type="ECO:0000313" key="4">
    <source>
        <dbReference type="EMBL" id="KEK21262.1"/>
    </source>
</evidence>
<dbReference type="SUPFAM" id="SSF158221">
    <property type="entry name" value="YnzC-like"/>
    <property type="match status" value="1"/>
</dbReference>
<name>A0A073K470_9BACI</name>
<organism evidence="4 5">
    <name type="scientific">Bacillus manliponensis</name>
    <dbReference type="NCBI Taxonomy" id="574376"/>
    <lineage>
        <taxon>Bacteria</taxon>
        <taxon>Bacillati</taxon>
        <taxon>Bacillota</taxon>
        <taxon>Bacilli</taxon>
        <taxon>Bacillales</taxon>
        <taxon>Bacillaceae</taxon>
        <taxon>Bacillus</taxon>
        <taxon>Bacillus cereus group</taxon>
    </lineage>
</organism>
<dbReference type="STRING" id="574376.BAMA_00380"/>
<feature type="region of interest" description="Disordered" evidence="3">
    <location>
        <begin position="56"/>
        <end position="80"/>
    </location>
</feature>
<dbReference type="InterPro" id="IPR009242">
    <property type="entry name" value="DUF896"/>
</dbReference>
<dbReference type="eggNOG" id="COG4224">
    <property type="taxonomic scope" value="Bacteria"/>
</dbReference>
<keyword evidence="1 2" id="KW-0963">Cytoplasm</keyword>
<comment type="caution">
    <text evidence="4">The sequence shown here is derived from an EMBL/GenBank/DDBJ whole genome shotgun (WGS) entry which is preliminary data.</text>
</comment>
<reference evidence="4 5" key="1">
    <citation type="submission" date="2014-06" db="EMBL/GenBank/DDBJ databases">
        <title>Draft genome sequence of Bacillus manliponensis JCM 15802 (MCCC 1A00708).</title>
        <authorList>
            <person name="Lai Q."/>
            <person name="Liu Y."/>
            <person name="Shao Z."/>
        </authorList>
    </citation>
    <scope>NUCLEOTIDE SEQUENCE [LARGE SCALE GENOMIC DNA]</scope>
    <source>
        <strain evidence="4 5">JCM 15802</strain>
    </source>
</reference>
<dbReference type="EMBL" id="JOTN01000001">
    <property type="protein sequence ID" value="KEK21262.1"/>
    <property type="molecule type" value="Genomic_DNA"/>
</dbReference>
<evidence type="ECO:0000256" key="2">
    <source>
        <dbReference type="HAMAP-Rule" id="MF_01103"/>
    </source>
</evidence>
<gene>
    <name evidence="4" type="ORF">BAMA_00380</name>
</gene>